<accession>A0A2N3VJV9</accession>
<dbReference type="CDD" id="cd07389">
    <property type="entry name" value="MPP_PhoD"/>
    <property type="match status" value="1"/>
</dbReference>
<dbReference type="AlphaFoldDB" id="A0A2N3VJV9"/>
<dbReference type="Pfam" id="PF25077">
    <property type="entry name" value="DUF7800"/>
    <property type="match status" value="1"/>
</dbReference>
<dbReference type="Pfam" id="PF09423">
    <property type="entry name" value="PhoD"/>
    <property type="match status" value="1"/>
</dbReference>
<dbReference type="PANTHER" id="PTHR37031">
    <property type="entry name" value="METALLOPHOSPHATASE BINDING DOMAIN PROTEIN"/>
    <property type="match status" value="1"/>
</dbReference>
<organism evidence="3 4">
    <name type="scientific">Nocardia fluminea</name>
    <dbReference type="NCBI Taxonomy" id="134984"/>
    <lineage>
        <taxon>Bacteria</taxon>
        <taxon>Bacillati</taxon>
        <taxon>Actinomycetota</taxon>
        <taxon>Actinomycetes</taxon>
        <taxon>Mycobacteriales</taxon>
        <taxon>Nocardiaceae</taxon>
        <taxon>Nocardia</taxon>
    </lineage>
</organism>
<evidence type="ECO:0000313" key="3">
    <source>
        <dbReference type="EMBL" id="PKV81902.1"/>
    </source>
</evidence>
<dbReference type="InterPro" id="IPR056702">
    <property type="entry name" value="DUF7800"/>
</dbReference>
<evidence type="ECO:0000313" key="4">
    <source>
        <dbReference type="Proteomes" id="UP000233766"/>
    </source>
</evidence>
<dbReference type="OrthoDB" id="9795624at2"/>
<name>A0A2N3VJV9_9NOCA</name>
<dbReference type="PANTHER" id="PTHR37031:SF2">
    <property type="entry name" value="PHOD-LIKE PHOSPHATASE METALLOPHOSPHATASE DOMAIN-CONTAINING PROTEIN"/>
    <property type="match status" value="1"/>
</dbReference>
<dbReference type="SUPFAM" id="SSF56300">
    <property type="entry name" value="Metallo-dependent phosphatases"/>
    <property type="match status" value="1"/>
</dbReference>
<proteinExistence type="predicted"/>
<dbReference type="Gene3D" id="3.60.21.70">
    <property type="entry name" value="PhoD-like phosphatase"/>
    <property type="match status" value="1"/>
</dbReference>
<dbReference type="Proteomes" id="UP000233766">
    <property type="component" value="Unassembled WGS sequence"/>
</dbReference>
<dbReference type="RefSeq" id="WP_101467538.1">
    <property type="nucleotide sequence ID" value="NZ_PJMW01000002.1"/>
</dbReference>
<dbReference type="EMBL" id="PJMW01000002">
    <property type="protein sequence ID" value="PKV81902.1"/>
    <property type="molecule type" value="Genomic_DNA"/>
</dbReference>
<reference evidence="3 4" key="1">
    <citation type="submission" date="2017-12" db="EMBL/GenBank/DDBJ databases">
        <title>Sequencing the genomes of 1000 Actinobacteria strains.</title>
        <authorList>
            <person name="Klenk H.-P."/>
        </authorList>
    </citation>
    <scope>NUCLEOTIDE SEQUENCE [LARGE SCALE GENOMIC DNA]</scope>
    <source>
        <strain evidence="3 4">DSM 44489</strain>
    </source>
</reference>
<comment type="caution">
    <text evidence="3">The sequence shown here is derived from an EMBL/GenBank/DDBJ whole genome shotgun (WGS) entry which is preliminary data.</text>
</comment>
<feature type="domain" description="DUF7800" evidence="2">
    <location>
        <begin position="9"/>
        <end position="89"/>
    </location>
</feature>
<feature type="domain" description="PhoD-like phosphatase metallophosphatase" evidence="1">
    <location>
        <begin position="140"/>
        <end position="469"/>
    </location>
</feature>
<dbReference type="InterPro" id="IPR038607">
    <property type="entry name" value="PhoD-like_sf"/>
</dbReference>
<evidence type="ECO:0000259" key="2">
    <source>
        <dbReference type="Pfam" id="PF25077"/>
    </source>
</evidence>
<evidence type="ECO:0000259" key="1">
    <source>
        <dbReference type="Pfam" id="PF09423"/>
    </source>
</evidence>
<dbReference type="InterPro" id="IPR029052">
    <property type="entry name" value="Metallo-depent_PP-like"/>
</dbReference>
<sequence length="568" mass="63761">MARLQESRTELVLGPLLRHVGECDATIWVETSAPCTVEVLGHREHTWTIAGHHYALVLISGLAAGSVTRYEVNLDGERVWPLSDAPHPSLIRTLRAGADLTLAFGSCRFATPTATQDDDPFDADALDAYARRVMECPPEDLPDALLLLGDQVYADELLSPEIFRRIDELHDLDQPPGAQIRNFEEYTWLYSESWSDPQVRWLLSTVPSSMIFDDHDVIDDWNTSKSWRDEIEATDWWEERIVGALSSYWIYQHLGNLSPAALADDELYQRIRSEGGDCAELLRDFASAADEEADGAKGTQWSYRRDLGTTRLLVIDSRCGRILGGDTRTMVSEPEFSWIERQTEGDYDHLLIGSSLPWLLPRALHDLESWNERMASGVRGRRVTRWAERLRRSADLEHWAAFRDSFDRLARLVARVGRGQCSGPEGRAPATICVLSGDVHHAYAARAQFPDSVRSPVYQLTCSPMHNSVPTAMKAIFRVSWSRATERVTRFLLDRVSTVPPVPIEWSRVTGPFFGNQIATLHLRGRTSRLVLEQVSADGGRPHLTTVADVVLSTEADGSPHSGTRRDP</sequence>
<gene>
    <name evidence="3" type="ORF">ATK86_6375</name>
</gene>
<dbReference type="InterPro" id="IPR018946">
    <property type="entry name" value="PhoD-like_MPP"/>
</dbReference>
<keyword evidence="4" id="KW-1185">Reference proteome</keyword>
<protein>
    <submittedName>
        <fullName evidence="3">PhoD-like phosphatase</fullName>
    </submittedName>
</protein>